<accession>A0A0N7LZK7</accession>
<gene>
    <name evidence="1" type="ORF">TRM7557_01648</name>
</gene>
<name>A0A0N7LZK7_9RHOB</name>
<reference evidence="1 2" key="1">
    <citation type="submission" date="2015-09" db="EMBL/GenBank/DDBJ databases">
        <authorList>
            <consortium name="Swine Surveillance"/>
        </authorList>
    </citation>
    <scope>NUCLEOTIDE SEQUENCE [LARGE SCALE GENOMIC DNA]</scope>
    <source>
        <strain evidence="1 2">CECT 7557</strain>
    </source>
</reference>
<dbReference type="Proteomes" id="UP000052022">
    <property type="component" value="Unassembled WGS sequence"/>
</dbReference>
<proteinExistence type="predicted"/>
<evidence type="ECO:0000313" key="2">
    <source>
        <dbReference type="Proteomes" id="UP000052022"/>
    </source>
</evidence>
<dbReference type="EMBL" id="CYSD01000022">
    <property type="protein sequence ID" value="CUH77937.1"/>
    <property type="molecule type" value="Genomic_DNA"/>
</dbReference>
<protein>
    <submittedName>
        <fullName evidence="1">Uncharacterized protein</fullName>
    </submittedName>
</protein>
<sequence>MRTTVCAEVYYRDTEGVWDLLVWTVDPNGTVVFAAFAPGDPRDQAMLEEMYTPYKRSPMSGL</sequence>
<dbReference type="AlphaFoldDB" id="A0A0N7LZK7"/>
<organism evidence="1 2">
    <name type="scientific">Tritonibacter multivorans</name>
    <dbReference type="NCBI Taxonomy" id="928856"/>
    <lineage>
        <taxon>Bacteria</taxon>
        <taxon>Pseudomonadati</taxon>
        <taxon>Pseudomonadota</taxon>
        <taxon>Alphaproteobacteria</taxon>
        <taxon>Rhodobacterales</taxon>
        <taxon>Paracoccaceae</taxon>
        <taxon>Tritonibacter</taxon>
    </lineage>
</organism>
<keyword evidence="2" id="KW-1185">Reference proteome</keyword>
<dbReference type="RefSeq" id="WP_058289739.1">
    <property type="nucleotide sequence ID" value="NZ_CYSD01000022.1"/>
</dbReference>
<evidence type="ECO:0000313" key="1">
    <source>
        <dbReference type="EMBL" id="CUH77937.1"/>
    </source>
</evidence>